<organism evidence="1">
    <name type="scientific">Myoviridae sp. ct31P9</name>
    <dbReference type="NCBI Taxonomy" id="2827657"/>
    <lineage>
        <taxon>Viruses</taxon>
        <taxon>Duplodnaviria</taxon>
        <taxon>Heunggongvirae</taxon>
        <taxon>Uroviricota</taxon>
        <taxon>Caudoviricetes</taxon>
    </lineage>
</organism>
<reference evidence="1" key="1">
    <citation type="journal article" date="2021" name="Proc. Natl. Acad. Sci. U.S.A.">
        <title>A Catalog of Tens of Thousands of Viruses from Human Metagenomes Reveals Hidden Associations with Chronic Diseases.</title>
        <authorList>
            <person name="Tisza M.J."/>
            <person name="Buck C.B."/>
        </authorList>
    </citation>
    <scope>NUCLEOTIDE SEQUENCE</scope>
    <source>
        <strain evidence="1">Ct31P9</strain>
    </source>
</reference>
<evidence type="ECO:0000313" key="1">
    <source>
        <dbReference type="EMBL" id="DAF57740.1"/>
    </source>
</evidence>
<sequence>MRIFFLNSNVTKSVKSNSIISGKEGRKCIT</sequence>
<protein>
    <submittedName>
        <fullName evidence="1">Uncharacterized protein</fullName>
    </submittedName>
</protein>
<name>A0A8S5T303_9CAUD</name>
<accession>A0A8S5T303</accession>
<proteinExistence type="predicted"/>
<dbReference type="EMBL" id="BK032738">
    <property type="protein sequence ID" value="DAF57740.1"/>
    <property type="molecule type" value="Genomic_DNA"/>
</dbReference>